<gene>
    <name evidence="6" type="primary">gcvA_11</name>
    <name evidence="6" type="ORF">SAMEA3906486_03012</name>
</gene>
<protein>
    <submittedName>
        <fullName evidence="6">LysR family transcriptional regulator</fullName>
    </submittedName>
</protein>
<dbReference type="Gene3D" id="1.10.10.10">
    <property type="entry name" value="Winged helix-like DNA-binding domain superfamily/Winged helix DNA-binding domain"/>
    <property type="match status" value="1"/>
</dbReference>
<proteinExistence type="inferred from homology"/>
<dbReference type="PANTHER" id="PTHR30537:SF74">
    <property type="entry name" value="HTH-TYPE TRANSCRIPTIONAL REGULATOR TRPI"/>
    <property type="match status" value="1"/>
</dbReference>
<dbReference type="InterPro" id="IPR058163">
    <property type="entry name" value="LysR-type_TF_proteobact-type"/>
</dbReference>
<dbReference type="SUPFAM" id="SSF53850">
    <property type="entry name" value="Periplasmic binding protein-like II"/>
    <property type="match status" value="1"/>
</dbReference>
<keyword evidence="3" id="KW-0238">DNA-binding</keyword>
<dbReference type="PANTHER" id="PTHR30537">
    <property type="entry name" value="HTH-TYPE TRANSCRIPTIONAL REGULATOR"/>
    <property type="match status" value="1"/>
</dbReference>
<keyword evidence="7" id="KW-1185">Reference proteome</keyword>
<evidence type="ECO:0000313" key="6">
    <source>
        <dbReference type="EMBL" id="SAI70298.1"/>
    </source>
</evidence>
<dbReference type="RefSeq" id="WP_082853068.1">
    <property type="nucleotide sequence ID" value="NZ_FKIF01000006.1"/>
</dbReference>
<keyword evidence="4" id="KW-0804">Transcription</keyword>
<evidence type="ECO:0000256" key="2">
    <source>
        <dbReference type="ARBA" id="ARBA00023015"/>
    </source>
</evidence>
<evidence type="ECO:0000256" key="4">
    <source>
        <dbReference type="ARBA" id="ARBA00023163"/>
    </source>
</evidence>
<evidence type="ECO:0000256" key="3">
    <source>
        <dbReference type="ARBA" id="ARBA00023125"/>
    </source>
</evidence>
<name>A0A157SIL8_9BORD</name>
<dbReference type="InterPro" id="IPR005119">
    <property type="entry name" value="LysR_subst-bd"/>
</dbReference>
<feature type="domain" description="HTH lysR-type" evidence="5">
    <location>
        <begin position="13"/>
        <end position="70"/>
    </location>
</feature>
<dbReference type="GO" id="GO:0043565">
    <property type="term" value="F:sequence-specific DNA binding"/>
    <property type="evidence" value="ECO:0007669"/>
    <property type="project" value="TreeGrafter"/>
</dbReference>
<reference evidence="6 7" key="1">
    <citation type="submission" date="2016-04" db="EMBL/GenBank/DDBJ databases">
        <authorList>
            <consortium name="Pathogen Informatics"/>
        </authorList>
    </citation>
    <scope>NUCLEOTIDE SEQUENCE [LARGE SCALE GENOMIC DNA]</scope>
    <source>
        <strain evidence="6 7">H050680373</strain>
    </source>
</reference>
<dbReference type="OrthoDB" id="8683153at2"/>
<dbReference type="AlphaFoldDB" id="A0A157SIL8"/>
<dbReference type="InterPro" id="IPR036388">
    <property type="entry name" value="WH-like_DNA-bd_sf"/>
</dbReference>
<dbReference type="InterPro" id="IPR000847">
    <property type="entry name" value="LysR_HTH_N"/>
</dbReference>
<dbReference type="GO" id="GO:0003700">
    <property type="term" value="F:DNA-binding transcription factor activity"/>
    <property type="evidence" value="ECO:0007669"/>
    <property type="project" value="InterPro"/>
</dbReference>
<dbReference type="PRINTS" id="PR00039">
    <property type="entry name" value="HTHLYSR"/>
</dbReference>
<evidence type="ECO:0000259" key="5">
    <source>
        <dbReference type="PROSITE" id="PS50931"/>
    </source>
</evidence>
<keyword evidence="2" id="KW-0805">Transcription regulation</keyword>
<dbReference type="EMBL" id="FKIF01000006">
    <property type="protein sequence ID" value="SAI70298.1"/>
    <property type="molecule type" value="Genomic_DNA"/>
</dbReference>
<comment type="similarity">
    <text evidence="1">Belongs to the LysR transcriptional regulatory family.</text>
</comment>
<accession>A0A157SIL8</accession>
<organism evidence="6 7">
    <name type="scientific">Bordetella ansorpii</name>
    <dbReference type="NCBI Taxonomy" id="288768"/>
    <lineage>
        <taxon>Bacteria</taxon>
        <taxon>Pseudomonadati</taxon>
        <taxon>Pseudomonadota</taxon>
        <taxon>Betaproteobacteria</taxon>
        <taxon>Burkholderiales</taxon>
        <taxon>Alcaligenaceae</taxon>
        <taxon>Bordetella</taxon>
    </lineage>
</organism>
<dbReference type="SUPFAM" id="SSF46785">
    <property type="entry name" value="Winged helix' DNA-binding domain"/>
    <property type="match status" value="1"/>
</dbReference>
<evidence type="ECO:0000256" key="1">
    <source>
        <dbReference type="ARBA" id="ARBA00009437"/>
    </source>
</evidence>
<evidence type="ECO:0000313" key="7">
    <source>
        <dbReference type="Proteomes" id="UP000076848"/>
    </source>
</evidence>
<dbReference type="Pfam" id="PF03466">
    <property type="entry name" value="LysR_substrate"/>
    <property type="match status" value="1"/>
</dbReference>
<dbReference type="Proteomes" id="UP000076848">
    <property type="component" value="Unassembled WGS sequence"/>
</dbReference>
<dbReference type="STRING" id="288768.SAMEA3906486_03012"/>
<sequence length="311" mass="34409">MRLSNTGLLARLPSLRSLLVFNVAGKHLNLVRASEELFQTQGALSRQLKALEDHVGFALFERGPRGLRFTQEGELLYDFTCRAFDLLGTGLNRLMLDVERQTLVVSAARSFSLRNLAVRLPEFIAAHPWIDLRIDVHRFYADLESSGVDISIRLGTGDWPHYHVLRLTDDVIVPVCTPAVARCLQEAEGSGGAAGPPAQPAFLRNTERDYLDLWNQDDRRRLQPDDGPSLNFNDSATLLGVLEAGMGVTLIRSSLVDAALQCGTLVQPYPGQVRDGLNYHAVCAPRSSDKPAVMLFLQWLRQVYPAHAVVG</sequence>
<dbReference type="PROSITE" id="PS50931">
    <property type="entry name" value="HTH_LYSR"/>
    <property type="match status" value="1"/>
</dbReference>
<dbReference type="GO" id="GO:0006351">
    <property type="term" value="P:DNA-templated transcription"/>
    <property type="evidence" value="ECO:0007669"/>
    <property type="project" value="TreeGrafter"/>
</dbReference>
<dbReference type="Gene3D" id="3.40.190.10">
    <property type="entry name" value="Periplasmic binding protein-like II"/>
    <property type="match status" value="2"/>
</dbReference>
<dbReference type="Pfam" id="PF00126">
    <property type="entry name" value="HTH_1"/>
    <property type="match status" value="1"/>
</dbReference>
<dbReference type="InterPro" id="IPR036390">
    <property type="entry name" value="WH_DNA-bd_sf"/>
</dbReference>